<dbReference type="InParanoid" id="A0A5F8GK84"/>
<keyword evidence="4" id="KW-1185">Reference proteome</keyword>
<dbReference type="Ensembl" id="ENSMODT00000076396.1">
    <property type="protein sequence ID" value="ENSMODP00000047606.1"/>
    <property type="gene ID" value="ENSMODG00000021274.4"/>
</dbReference>
<dbReference type="OMA" id="CCSYFQN"/>
<feature type="region of interest" description="Disordered" evidence="1">
    <location>
        <begin position="1"/>
        <end position="48"/>
    </location>
</feature>
<protein>
    <recommendedName>
        <fullName evidence="2">FAM194 C-terminal domain-containing protein</fullName>
    </recommendedName>
</protein>
<dbReference type="Pfam" id="PF14977">
    <property type="entry name" value="FAM194"/>
    <property type="match status" value="1"/>
</dbReference>
<reference evidence="3 4" key="1">
    <citation type="journal article" date="2007" name="Nature">
        <title>Genome of the marsupial Monodelphis domestica reveals innovation in non-coding sequences.</title>
        <authorList>
            <person name="Mikkelsen T.S."/>
            <person name="Wakefield M.J."/>
            <person name="Aken B."/>
            <person name="Amemiya C.T."/>
            <person name="Chang J.L."/>
            <person name="Duke S."/>
            <person name="Garber M."/>
            <person name="Gentles A.J."/>
            <person name="Goodstadt L."/>
            <person name="Heger A."/>
            <person name="Jurka J."/>
            <person name="Kamal M."/>
            <person name="Mauceli E."/>
            <person name="Searle S.M."/>
            <person name="Sharpe T."/>
            <person name="Baker M.L."/>
            <person name="Batzer M.A."/>
            <person name="Benos P.V."/>
            <person name="Belov K."/>
            <person name="Clamp M."/>
            <person name="Cook A."/>
            <person name="Cuff J."/>
            <person name="Das R."/>
            <person name="Davidow L."/>
            <person name="Deakin J.E."/>
            <person name="Fazzari M.J."/>
            <person name="Glass J.L."/>
            <person name="Grabherr M."/>
            <person name="Greally J.M."/>
            <person name="Gu W."/>
            <person name="Hore T.A."/>
            <person name="Huttley G.A."/>
            <person name="Kleber M."/>
            <person name="Jirtle R.L."/>
            <person name="Koina E."/>
            <person name="Lee J.T."/>
            <person name="Mahony S."/>
            <person name="Marra M.A."/>
            <person name="Miller R.D."/>
            <person name="Nicholls R.D."/>
            <person name="Oda M."/>
            <person name="Papenfuss A.T."/>
            <person name="Parra Z.E."/>
            <person name="Pollock D.D."/>
            <person name="Ray D.A."/>
            <person name="Schein J.E."/>
            <person name="Speed T.P."/>
            <person name="Thompson K."/>
            <person name="VandeBerg J.L."/>
            <person name="Wade C.M."/>
            <person name="Walker J.A."/>
            <person name="Waters P.D."/>
            <person name="Webber C."/>
            <person name="Weidman J.R."/>
            <person name="Xie X."/>
            <person name="Zody M.C."/>
            <person name="Baldwin J."/>
            <person name="Abdouelleil A."/>
            <person name="Abdulkadir J."/>
            <person name="Abebe A."/>
            <person name="Abera B."/>
            <person name="Abreu J."/>
            <person name="Acer S.C."/>
            <person name="Aftuck L."/>
            <person name="Alexander A."/>
            <person name="An P."/>
            <person name="Anderson E."/>
            <person name="Anderson S."/>
            <person name="Arachi H."/>
            <person name="Azer M."/>
            <person name="Bachantsang P."/>
            <person name="Barry A."/>
            <person name="Bayul T."/>
            <person name="Berlin A."/>
            <person name="Bessette D."/>
            <person name="Bloom T."/>
            <person name="Bloom T."/>
            <person name="Boguslavskiy L."/>
            <person name="Bonnet C."/>
            <person name="Boukhgalter B."/>
            <person name="Bourzgui I."/>
            <person name="Brown A."/>
            <person name="Cahill P."/>
            <person name="Channer S."/>
            <person name="Cheshatsang Y."/>
            <person name="Chuda L."/>
            <person name="Citroen M."/>
            <person name="Collymore A."/>
            <person name="Cooke P."/>
            <person name="Costello M."/>
            <person name="D'Aco K."/>
            <person name="Daza R."/>
            <person name="De Haan G."/>
            <person name="DeGray S."/>
            <person name="DeMaso C."/>
            <person name="Dhargay N."/>
            <person name="Dooley K."/>
            <person name="Dooley E."/>
            <person name="Doricent M."/>
            <person name="Dorje P."/>
            <person name="Dorjee K."/>
            <person name="Dupes A."/>
            <person name="Elong R."/>
            <person name="Falk J."/>
            <person name="Farina A."/>
            <person name="Faro S."/>
            <person name="Ferguson D."/>
            <person name="Fisher S."/>
            <person name="Foley C.D."/>
            <person name="Franke A."/>
            <person name="Friedrich D."/>
            <person name="Gadbois L."/>
            <person name="Gearin G."/>
            <person name="Gearin C.R."/>
            <person name="Giannoukos G."/>
            <person name="Goode T."/>
            <person name="Graham J."/>
            <person name="Grandbois E."/>
            <person name="Grewal S."/>
            <person name="Gyaltsen K."/>
            <person name="Hafez N."/>
            <person name="Hagos B."/>
            <person name="Hall J."/>
            <person name="Henson C."/>
            <person name="Hollinger A."/>
            <person name="Honan T."/>
            <person name="Huard M.D."/>
            <person name="Hughes L."/>
            <person name="Hurhula B."/>
            <person name="Husby M.E."/>
            <person name="Kamat A."/>
            <person name="Kanga B."/>
            <person name="Kashin S."/>
            <person name="Khazanovich D."/>
            <person name="Kisner P."/>
            <person name="Lance K."/>
            <person name="Lara M."/>
            <person name="Lee W."/>
            <person name="Lennon N."/>
            <person name="Letendre F."/>
            <person name="LeVine R."/>
            <person name="Lipovsky A."/>
            <person name="Liu X."/>
            <person name="Liu J."/>
            <person name="Liu S."/>
            <person name="Lokyitsang T."/>
            <person name="Lokyitsang Y."/>
            <person name="Lubonja R."/>
            <person name="Lui A."/>
            <person name="MacDonald P."/>
            <person name="Magnisalis V."/>
            <person name="Maru K."/>
            <person name="Matthews C."/>
            <person name="McCusker W."/>
            <person name="McDonough S."/>
            <person name="Mehta T."/>
            <person name="Meldrim J."/>
            <person name="Meneus L."/>
            <person name="Mihai O."/>
            <person name="Mihalev A."/>
            <person name="Mihova T."/>
            <person name="Mittelman R."/>
            <person name="Mlenga V."/>
            <person name="Montmayeur A."/>
            <person name="Mulrain L."/>
            <person name="Navidi A."/>
            <person name="Naylor J."/>
            <person name="Negash T."/>
            <person name="Nguyen T."/>
            <person name="Nguyen N."/>
            <person name="Nicol R."/>
            <person name="Norbu C."/>
            <person name="Norbu N."/>
            <person name="Novod N."/>
            <person name="O'Neill B."/>
            <person name="Osman S."/>
            <person name="Markiewicz E."/>
            <person name="Oyono O.L."/>
            <person name="Patti C."/>
            <person name="Phunkhang P."/>
            <person name="Pierre F."/>
            <person name="Priest M."/>
            <person name="Raghuraman S."/>
            <person name="Rege F."/>
            <person name="Reyes R."/>
            <person name="Rise C."/>
            <person name="Rogov P."/>
            <person name="Ross K."/>
            <person name="Ryan E."/>
            <person name="Settipalli S."/>
            <person name="Shea T."/>
            <person name="Sherpa N."/>
            <person name="Shi L."/>
            <person name="Shih D."/>
            <person name="Sparrow T."/>
            <person name="Spaulding J."/>
            <person name="Stalker J."/>
            <person name="Stange-Thomann N."/>
            <person name="Stavropoulos S."/>
            <person name="Stone C."/>
            <person name="Strader C."/>
            <person name="Tesfaye S."/>
            <person name="Thomson T."/>
            <person name="Thoulutsang Y."/>
            <person name="Thoulutsang D."/>
            <person name="Topham K."/>
            <person name="Topping I."/>
            <person name="Tsamla T."/>
            <person name="Vassiliev H."/>
            <person name="Vo A."/>
            <person name="Wangchuk T."/>
            <person name="Wangdi T."/>
            <person name="Weiand M."/>
            <person name="Wilkinson J."/>
            <person name="Wilson A."/>
            <person name="Yadav S."/>
            <person name="Young G."/>
            <person name="Yu Q."/>
            <person name="Zembek L."/>
            <person name="Zhong D."/>
            <person name="Zimmer A."/>
            <person name="Zwirko Z."/>
            <person name="Jaffe D.B."/>
            <person name="Alvarez P."/>
            <person name="Brockman W."/>
            <person name="Butler J."/>
            <person name="Chin C."/>
            <person name="Gnerre S."/>
            <person name="MacCallum I."/>
            <person name="Graves J.A."/>
            <person name="Ponting C.P."/>
            <person name="Breen M."/>
            <person name="Samollow P.B."/>
            <person name="Lander E.S."/>
            <person name="Lindblad-Toh K."/>
        </authorList>
    </citation>
    <scope>NUCLEOTIDE SEQUENCE [LARGE SCALE GENOMIC DNA]</scope>
</reference>
<feature type="compositionally biased region" description="Low complexity" evidence="1">
    <location>
        <begin position="17"/>
        <end position="33"/>
    </location>
</feature>
<dbReference type="GeneTree" id="ENSGT00940000153655"/>
<accession>A0A5F8GK84</accession>
<dbReference type="PANTHER" id="PTHR23093">
    <property type="entry name" value="SIMILAR TO CHROMOSOME 3 OPEN READING FRAME 20"/>
    <property type="match status" value="1"/>
</dbReference>
<evidence type="ECO:0000313" key="4">
    <source>
        <dbReference type="Proteomes" id="UP000002280"/>
    </source>
</evidence>
<feature type="region of interest" description="Disordered" evidence="1">
    <location>
        <begin position="104"/>
        <end position="128"/>
    </location>
</feature>
<name>A0A5F8GK84_MONDO</name>
<proteinExistence type="predicted"/>
<dbReference type="Proteomes" id="UP000002280">
    <property type="component" value="Chromosome 7"/>
</dbReference>
<dbReference type="FunCoup" id="A0A5F8GK84">
    <property type="interactions" value="7"/>
</dbReference>
<evidence type="ECO:0000256" key="1">
    <source>
        <dbReference type="SAM" id="MobiDB-lite"/>
    </source>
</evidence>
<sequence>MASSDSEESSLDTQEESYSSLSFSRSCSRSPISAFEGESSSQLYDDSLAPQRNLGIPRALSTYRRESSYSFQEFPREQIIQSFPRLYIGIDASVQTDASWLQSRARKRQKAMENQSQKKSDKEARRKKKLKKIKGALRKLATIRVFTSSISRPVEVTPSTYCPLLRARWTMNKKIQDLEVLCNMEFTDDFQMFFEPLLETLPHVGPPAILAYKPEPPPQDVTFKWQVEPPACCEFCGRELGSFPSLDNVDFDSGHSANLFCCLEFKRLFEYILHEREILKTMQPPLELIPIGPHPAFGSEQEKIRAKEKAFRRDWGRKEGEMVKRGEREMTDGWRRQQERQMTRTFAFMSMEPEDVNLKQVRTINYHLSRDPTAKRKTPEDFIKTLEDRCVLTIDCDQIWTLPGIRKVEKEFLKKNYKNGKKFLTMFPDGTAQIFYPSGNLAAIVVNNKVKGFTCVIQDDASEKAAIRAIFNSSGKITCYYPNGTIWVNINLFGGQLSDQEGNRLRVWKWSSTKITPKPIVSFKPIFLALNNYLGVRILDQDKIIVSFLALGKQARMNLGTKLQVGIFLTFS</sequence>
<dbReference type="STRING" id="13616.ENSMODP00000047606"/>
<dbReference type="Bgee" id="ENSMODG00000021274">
    <property type="expression patterns" value="Expressed in spermatocyte and 11 other cell types or tissues"/>
</dbReference>
<dbReference type="AlphaFoldDB" id="A0A5F8GK84"/>
<dbReference type="PANTHER" id="PTHR23093:SF11">
    <property type="entry name" value="GLUTAMATE-RICH PROTEIN 6"/>
    <property type="match status" value="1"/>
</dbReference>
<feature type="domain" description="FAM194 C-terminal" evidence="2">
    <location>
        <begin position="410"/>
        <end position="565"/>
    </location>
</feature>
<evidence type="ECO:0000259" key="2">
    <source>
        <dbReference type="Pfam" id="PF14977"/>
    </source>
</evidence>
<reference evidence="3" key="3">
    <citation type="submission" date="2025-09" db="UniProtKB">
        <authorList>
            <consortium name="Ensembl"/>
        </authorList>
    </citation>
    <scope>IDENTIFICATION</scope>
</reference>
<dbReference type="InterPro" id="IPR029281">
    <property type="entry name" value="FAM194_C"/>
</dbReference>
<reference evidence="3" key="2">
    <citation type="submission" date="2025-08" db="UniProtKB">
        <authorList>
            <consortium name="Ensembl"/>
        </authorList>
    </citation>
    <scope>IDENTIFICATION</scope>
</reference>
<evidence type="ECO:0000313" key="3">
    <source>
        <dbReference type="Ensembl" id="ENSMODP00000047606.1"/>
    </source>
</evidence>
<feature type="compositionally biased region" description="Acidic residues" evidence="1">
    <location>
        <begin position="1"/>
        <end position="15"/>
    </location>
</feature>
<organism evidence="3 4">
    <name type="scientific">Monodelphis domestica</name>
    <name type="common">Gray short-tailed opossum</name>
    <dbReference type="NCBI Taxonomy" id="13616"/>
    <lineage>
        <taxon>Eukaryota</taxon>
        <taxon>Metazoa</taxon>
        <taxon>Chordata</taxon>
        <taxon>Craniata</taxon>
        <taxon>Vertebrata</taxon>
        <taxon>Euteleostomi</taxon>
        <taxon>Mammalia</taxon>
        <taxon>Metatheria</taxon>
        <taxon>Didelphimorphia</taxon>
        <taxon>Didelphidae</taxon>
        <taxon>Monodelphis</taxon>
    </lineage>
</organism>